<feature type="signal peptide" evidence="2">
    <location>
        <begin position="1"/>
        <end position="19"/>
    </location>
</feature>
<comment type="caution">
    <text evidence="3">The sequence shown here is derived from an EMBL/GenBank/DDBJ whole genome shotgun (WGS) entry which is preliminary data.</text>
</comment>
<sequence length="552" mass="58265">MKVLLKLSLAALLVSSTFGLTLQEFVRDPQVKTLAFNLLQEIDTMGVESFTVTQDPSLIPDLQLPVLNDIVQFVSLNIFHADDADWSRLEAAKLQAIEQHGATALNAASDLKDIDMRRAALIVNSIYDTVIGLPAPSKETYAARVEADKNDKKVQPESDAEEGKKTAGADKKEAEAKEQAEAEKTASSPPSPLWEYLGLGLIKSSETVKMAKGIVTPRAVCETTDTAYLKGVEDVVYYSSLTRGLAGGALVSAPANSPIQSLDLKAIVGAVGKLAIEVQMAQSVARLADLNPSDLPVRALTYLALTADSPTSPSAQNARDIHNLIDRGLANEIPESVLRTLINQAALVLVTKGAGEAGESPSVFESIPVVRNIFSFSSDVLSANNLGDVLKYVFCPDSNQGTEPAEAEVVVENIKDGAEKVSEGAQKVLKVPQDAAKKATENVKEGAEAVQDKAAAAADDASKKIKGAKDDGSAKVSEAAAKVQDKVAEGTEKANEAGEKVAQDVKGKATAAKNAVEEAAENAQKKAGDVKQKVADEAKNAADKAEEIKQEL</sequence>
<feature type="compositionally biased region" description="Basic and acidic residues" evidence="1">
    <location>
        <begin position="523"/>
        <end position="552"/>
    </location>
</feature>
<feature type="compositionally biased region" description="Basic and acidic residues" evidence="1">
    <location>
        <begin position="483"/>
        <end position="507"/>
    </location>
</feature>
<evidence type="ECO:0000256" key="2">
    <source>
        <dbReference type="SAM" id="SignalP"/>
    </source>
</evidence>
<dbReference type="OrthoDB" id="2432893at2759"/>
<protein>
    <submittedName>
        <fullName evidence="3">Uncharacterized protein</fullName>
    </submittedName>
</protein>
<dbReference type="EMBL" id="JAHRHY010000013">
    <property type="protein sequence ID" value="KAG9064590.1"/>
    <property type="molecule type" value="Genomic_DNA"/>
</dbReference>
<feature type="chain" id="PRO_5040205664" evidence="2">
    <location>
        <begin position="20"/>
        <end position="552"/>
    </location>
</feature>
<evidence type="ECO:0000256" key="1">
    <source>
        <dbReference type="SAM" id="MobiDB-lite"/>
    </source>
</evidence>
<organism evidence="3 4">
    <name type="scientific">Linnemannia hyalina</name>
    <dbReference type="NCBI Taxonomy" id="64524"/>
    <lineage>
        <taxon>Eukaryota</taxon>
        <taxon>Fungi</taxon>
        <taxon>Fungi incertae sedis</taxon>
        <taxon>Mucoromycota</taxon>
        <taxon>Mortierellomycotina</taxon>
        <taxon>Mortierellomycetes</taxon>
        <taxon>Mortierellales</taxon>
        <taxon>Mortierellaceae</taxon>
        <taxon>Linnemannia</taxon>
    </lineage>
</organism>
<proteinExistence type="predicted"/>
<keyword evidence="4" id="KW-1185">Reference proteome</keyword>
<gene>
    <name evidence="3" type="ORF">KI688_002848</name>
</gene>
<evidence type="ECO:0000313" key="3">
    <source>
        <dbReference type="EMBL" id="KAG9064590.1"/>
    </source>
</evidence>
<name>A0A9P7XNK3_9FUNG</name>
<dbReference type="Proteomes" id="UP000707451">
    <property type="component" value="Unassembled WGS sequence"/>
</dbReference>
<accession>A0A9P7XNK3</accession>
<dbReference type="Gene3D" id="1.20.120.20">
    <property type="entry name" value="Apolipoprotein"/>
    <property type="match status" value="1"/>
</dbReference>
<feature type="region of interest" description="Disordered" evidence="1">
    <location>
        <begin position="456"/>
        <end position="508"/>
    </location>
</feature>
<evidence type="ECO:0000313" key="4">
    <source>
        <dbReference type="Proteomes" id="UP000707451"/>
    </source>
</evidence>
<feature type="region of interest" description="Disordered" evidence="1">
    <location>
        <begin position="146"/>
        <end position="190"/>
    </location>
</feature>
<feature type="compositionally biased region" description="Basic and acidic residues" evidence="1">
    <location>
        <begin position="460"/>
        <end position="473"/>
    </location>
</feature>
<keyword evidence="2" id="KW-0732">Signal</keyword>
<reference evidence="3" key="1">
    <citation type="submission" date="2021-06" db="EMBL/GenBank/DDBJ databases">
        <title>Genome Sequence of Mortierella hyaline Strain SCG-10, a Cold-Adapted, Nitrate-Reducing Fungus Isolated from Soil in Minnesota, USA.</title>
        <authorList>
            <person name="Aldossari N."/>
        </authorList>
    </citation>
    <scope>NUCLEOTIDE SEQUENCE</scope>
    <source>
        <strain evidence="3">SCG-10</strain>
    </source>
</reference>
<feature type="compositionally biased region" description="Basic and acidic residues" evidence="1">
    <location>
        <begin position="146"/>
        <end position="184"/>
    </location>
</feature>
<feature type="region of interest" description="Disordered" evidence="1">
    <location>
        <begin position="520"/>
        <end position="552"/>
    </location>
</feature>
<dbReference type="AlphaFoldDB" id="A0A9P7XNK3"/>